<dbReference type="STRING" id="228959.SAMN05421797_101346"/>
<reference evidence="3" key="1">
    <citation type="submission" date="2017-01" db="EMBL/GenBank/DDBJ databases">
        <authorList>
            <person name="Varghese N."/>
            <person name="Submissions S."/>
        </authorList>
    </citation>
    <scope>NUCLEOTIDE SEQUENCE [LARGE SCALE GENOMIC DNA]</scope>
    <source>
        <strain evidence="3">DSM 15366</strain>
    </source>
</reference>
<gene>
    <name evidence="2" type="ORF">SAMN05421797_101346</name>
</gene>
<dbReference type="InterPro" id="IPR029127">
    <property type="entry name" value="MvaI_BcnI"/>
</dbReference>
<dbReference type="InterPro" id="IPR043005">
    <property type="entry name" value="MvaI_BcnI_rec"/>
</dbReference>
<keyword evidence="2" id="KW-0378">Hydrolase</keyword>
<dbReference type="GO" id="GO:0004519">
    <property type="term" value="F:endonuclease activity"/>
    <property type="evidence" value="ECO:0007669"/>
    <property type="project" value="UniProtKB-KW"/>
</dbReference>
<keyword evidence="3" id="KW-1185">Reference proteome</keyword>
<evidence type="ECO:0000313" key="3">
    <source>
        <dbReference type="Proteomes" id="UP000186953"/>
    </source>
</evidence>
<proteinExistence type="predicted"/>
<evidence type="ECO:0000313" key="2">
    <source>
        <dbReference type="EMBL" id="SIQ01160.1"/>
    </source>
</evidence>
<dbReference type="OrthoDB" id="9204522at2"/>
<name>A0A1N6P9V9_9FLAO</name>
<dbReference type="InterPro" id="IPR043004">
    <property type="entry name" value="MvaI_BcnI_cat"/>
</dbReference>
<keyword evidence="2" id="KW-0255">Endonuclease</keyword>
<dbReference type="EMBL" id="FTMA01000001">
    <property type="protein sequence ID" value="SIQ01160.1"/>
    <property type="molecule type" value="Genomic_DNA"/>
</dbReference>
<evidence type="ECO:0000259" key="1">
    <source>
        <dbReference type="Pfam" id="PF15515"/>
    </source>
</evidence>
<dbReference type="AlphaFoldDB" id="A0A1N6P9V9"/>
<sequence>MRKLTDAEQEKIKLLTKNQVSLTLIEPTETGLKKSIMDATGSVRSYLKNENIHDYELQNQGTESKIMIPAIIHTGFKIIKSKASLYRPSTKKGDPRIWFYSLTKVACPNDIIAITFYNDSFQVFNLTTLDINALINSAIINPFQELISSINFEESEISIELLNKLKVISKKGFVKSEVNSDTGIGRTIESLLGIEMNSSKLPDYKGIELKSFRDARNNRKGLFGKTPNWNLSKFKSRVEILDTFGYWEEGIFRLYNTMRGTGRNAQGLILRIEDKKDWLVENSDRPEIGNFLVWELEILRKTLLKKHKETFWIKAESNIEDNNEYFHFKEVEHTKNPMVDKFEILIETGAITMDYPIKRMPSGKVVDKGCNFKLKANCLDLLFPPSANYDLMA</sequence>
<organism evidence="2 3">
    <name type="scientific">Maribacter ulvicola</name>
    <dbReference type="NCBI Taxonomy" id="228959"/>
    <lineage>
        <taxon>Bacteria</taxon>
        <taxon>Pseudomonadati</taxon>
        <taxon>Bacteroidota</taxon>
        <taxon>Flavobacteriia</taxon>
        <taxon>Flavobacteriales</taxon>
        <taxon>Flavobacteriaceae</taxon>
        <taxon>Maribacter</taxon>
    </lineage>
</organism>
<dbReference type="RefSeq" id="WP_076546597.1">
    <property type="nucleotide sequence ID" value="NZ_FTMA01000001.1"/>
</dbReference>
<dbReference type="Gene3D" id="3.30.70.3570">
    <property type="entry name" value="MvaI/BcnI restriction endonuclease, recognition domain"/>
    <property type="match status" value="1"/>
</dbReference>
<accession>A0A1N6P9V9</accession>
<keyword evidence="2" id="KW-0540">Nuclease</keyword>
<dbReference type="CDD" id="cd22347">
    <property type="entry name" value="PDDEXK_nuclease"/>
    <property type="match status" value="1"/>
</dbReference>
<dbReference type="Pfam" id="PF15515">
    <property type="entry name" value="MvaI_BcnI"/>
    <property type="match status" value="1"/>
</dbReference>
<protein>
    <submittedName>
        <fullName evidence="2">MvaI/BcnI restriction endonuclease family protein</fullName>
    </submittedName>
</protein>
<dbReference type="Proteomes" id="UP000186953">
    <property type="component" value="Unassembled WGS sequence"/>
</dbReference>
<dbReference type="Gene3D" id="3.40.210.20">
    <property type="entry name" value="MvaI/BcnI restriction endonuclease, catalytic domain"/>
    <property type="match status" value="1"/>
</dbReference>
<feature type="domain" description="MvaI/BcnI restriction endonuclease" evidence="1">
    <location>
        <begin position="162"/>
        <end position="383"/>
    </location>
</feature>